<reference evidence="2 3" key="1">
    <citation type="submission" date="2020-07" db="EMBL/GenBank/DDBJ databases">
        <title>Sequencing the genomes of 1000 actinobacteria strains.</title>
        <authorList>
            <person name="Klenk H.-P."/>
        </authorList>
    </citation>
    <scope>NUCLEOTIDE SEQUENCE [LARGE SCALE GENOMIC DNA]</scope>
    <source>
        <strain evidence="2 3">DSM 23819</strain>
    </source>
</reference>
<dbReference type="EMBL" id="JACCAA010000001">
    <property type="protein sequence ID" value="NYG58600.1"/>
    <property type="molecule type" value="Genomic_DNA"/>
</dbReference>
<feature type="domain" description="Putative restriction endonuclease" evidence="1">
    <location>
        <begin position="16"/>
        <end position="167"/>
    </location>
</feature>
<comment type="caution">
    <text evidence="2">The sequence shown here is derived from an EMBL/GenBank/DDBJ whole genome shotgun (WGS) entry which is preliminary data.</text>
</comment>
<dbReference type="AlphaFoldDB" id="A0A7Y9RYI8"/>
<dbReference type="RefSeq" id="WP_179501749.1">
    <property type="nucleotide sequence ID" value="NZ_JACCAA010000001.1"/>
</dbReference>
<dbReference type="InterPro" id="IPR008538">
    <property type="entry name" value="Uma2"/>
</dbReference>
<keyword evidence="2" id="KW-0540">Nuclease</keyword>
<proteinExistence type="predicted"/>
<evidence type="ECO:0000313" key="3">
    <source>
        <dbReference type="Proteomes" id="UP000540656"/>
    </source>
</evidence>
<keyword evidence="2" id="KW-0255">Endonuclease</keyword>
<dbReference type="PANTHER" id="PTHR35400">
    <property type="entry name" value="SLR1083 PROTEIN"/>
    <property type="match status" value="1"/>
</dbReference>
<keyword evidence="2" id="KW-0378">Hydrolase</keyword>
<gene>
    <name evidence="2" type="ORF">BJ980_001523</name>
</gene>
<dbReference type="Pfam" id="PF05685">
    <property type="entry name" value="Uma2"/>
    <property type="match status" value="1"/>
</dbReference>
<dbReference type="SUPFAM" id="SSF52980">
    <property type="entry name" value="Restriction endonuclease-like"/>
    <property type="match status" value="1"/>
</dbReference>
<evidence type="ECO:0000313" key="2">
    <source>
        <dbReference type="EMBL" id="NYG58600.1"/>
    </source>
</evidence>
<name>A0A7Y9RYI8_9ACTN</name>
<keyword evidence="3" id="KW-1185">Reference proteome</keyword>
<organism evidence="2 3">
    <name type="scientific">Nocardioides daedukensis</name>
    <dbReference type="NCBI Taxonomy" id="634462"/>
    <lineage>
        <taxon>Bacteria</taxon>
        <taxon>Bacillati</taxon>
        <taxon>Actinomycetota</taxon>
        <taxon>Actinomycetes</taxon>
        <taxon>Propionibacteriales</taxon>
        <taxon>Nocardioidaceae</taxon>
        <taxon>Nocardioides</taxon>
    </lineage>
</organism>
<sequence>MEAVTTLPRGRALTVADLESMPDDGHRYELIDGTLLVTPGPSLRHQTVSMELSVLLSQACPPHLKVLAAPFDVVLDDQTGVQPDLLVAGRGAFTENNLPTAPLLAIEILSPSTRLVDLNLKKAAYERAGVPSYWVVDPVEPRLIAWLLQSGVYERVADVEGDESWTAASPYAVTVVPSALLG</sequence>
<protein>
    <submittedName>
        <fullName evidence="2">Uma2 family endonuclease</fullName>
    </submittedName>
</protein>
<dbReference type="InterPro" id="IPR011335">
    <property type="entry name" value="Restrct_endonuc-II-like"/>
</dbReference>
<evidence type="ECO:0000259" key="1">
    <source>
        <dbReference type="Pfam" id="PF05685"/>
    </source>
</evidence>
<dbReference type="Proteomes" id="UP000540656">
    <property type="component" value="Unassembled WGS sequence"/>
</dbReference>
<dbReference type="InterPro" id="IPR012296">
    <property type="entry name" value="Nuclease_put_TT1808"/>
</dbReference>
<dbReference type="CDD" id="cd06260">
    <property type="entry name" value="DUF820-like"/>
    <property type="match status" value="1"/>
</dbReference>
<dbReference type="Gene3D" id="3.90.1570.10">
    <property type="entry name" value="tt1808, chain A"/>
    <property type="match status" value="1"/>
</dbReference>
<accession>A0A7Y9RYI8</accession>
<dbReference type="PANTHER" id="PTHR35400:SF3">
    <property type="entry name" value="SLL1072 PROTEIN"/>
    <property type="match status" value="1"/>
</dbReference>
<dbReference type="GO" id="GO:0004519">
    <property type="term" value="F:endonuclease activity"/>
    <property type="evidence" value="ECO:0007669"/>
    <property type="project" value="UniProtKB-KW"/>
</dbReference>